<evidence type="ECO:0000313" key="1">
    <source>
        <dbReference type="EMBL" id="KAF0687020.1"/>
    </source>
</evidence>
<gene>
    <name evidence="2" type="primary">Aste57867_21203</name>
    <name evidence="1" type="ORF">As57867_021135</name>
    <name evidence="2" type="ORF">ASTE57867_21203</name>
</gene>
<evidence type="ECO:0000313" key="3">
    <source>
        <dbReference type="Proteomes" id="UP000332933"/>
    </source>
</evidence>
<accession>A0A485LJ11</accession>
<protein>
    <submittedName>
        <fullName evidence="2">Aste57867_21203 protein</fullName>
    </submittedName>
</protein>
<dbReference type="EMBL" id="CAADRA010006987">
    <property type="protein sequence ID" value="VFT97876.1"/>
    <property type="molecule type" value="Genomic_DNA"/>
</dbReference>
<organism evidence="2 3">
    <name type="scientific">Aphanomyces stellatus</name>
    <dbReference type="NCBI Taxonomy" id="120398"/>
    <lineage>
        <taxon>Eukaryota</taxon>
        <taxon>Sar</taxon>
        <taxon>Stramenopiles</taxon>
        <taxon>Oomycota</taxon>
        <taxon>Saprolegniomycetes</taxon>
        <taxon>Saprolegniales</taxon>
        <taxon>Verrucalvaceae</taxon>
        <taxon>Aphanomyces</taxon>
    </lineage>
</organism>
<sequence length="177" mass="19552">MGPWETPTGSLRITTRQTAYADATDTTTTVVVETKHQAGWSQIQIIQAKGPRDGLDVLPYLWQVSMLDIPPGVVVEAFREPMFRGGAVVFDMAAENVYVRSFRVYLASSFVHPPLVTYATSYPLPVTIDTPVLNMGAGERVPSMVFAKPLFGKGLVAMDVPEGRRWLRLAQLSRRAL</sequence>
<dbReference type="Proteomes" id="UP000332933">
    <property type="component" value="Unassembled WGS sequence"/>
</dbReference>
<proteinExistence type="predicted"/>
<evidence type="ECO:0000313" key="2">
    <source>
        <dbReference type="EMBL" id="VFT97876.1"/>
    </source>
</evidence>
<name>A0A485LJ11_9STRA</name>
<dbReference type="EMBL" id="VJMH01006961">
    <property type="protein sequence ID" value="KAF0687020.1"/>
    <property type="molecule type" value="Genomic_DNA"/>
</dbReference>
<dbReference type="AlphaFoldDB" id="A0A485LJ11"/>
<keyword evidence="3" id="KW-1185">Reference proteome</keyword>
<reference evidence="1" key="2">
    <citation type="submission" date="2019-06" db="EMBL/GenBank/DDBJ databases">
        <title>Genomics analysis of Aphanomyces spp. identifies a new class of oomycete effector associated with host adaptation.</title>
        <authorList>
            <person name="Gaulin E."/>
        </authorList>
    </citation>
    <scope>NUCLEOTIDE SEQUENCE</scope>
    <source>
        <strain evidence="1">CBS 578.67</strain>
    </source>
</reference>
<reference evidence="2 3" key="1">
    <citation type="submission" date="2019-03" db="EMBL/GenBank/DDBJ databases">
        <authorList>
            <person name="Gaulin E."/>
            <person name="Dumas B."/>
        </authorList>
    </citation>
    <scope>NUCLEOTIDE SEQUENCE [LARGE SCALE GENOMIC DNA]</scope>
    <source>
        <strain evidence="2">CBS 568.67</strain>
    </source>
</reference>